<evidence type="ECO:0000256" key="1">
    <source>
        <dbReference type="SAM" id="MobiDB-lite"/>
    </source>
</evidence>
<accession>S8DPK6</accession>
<comment type="caution">
    <text evidence="2">The sequence shown here is derived from an EMBL/GenBank/DDBJ whole genome shotgun (WGS) entry which is preliminary data.</text>
</comment>
<dbReference type="PANTHER" id="PTHR33623:SF5">
    <property type="entry name" value="HISTONE-LYSINE N-METHYLTRANSFERASE SETD1B-LIKE PROTEIN"/>
    <property type="match status" value="1"/>
</dbReference>
<dbReference type="OrthoDB" id="1918879at2759"/>
<reference evidence="2 3" key="1">
    <citation type="journal article" date="2013" name="BMC Genomics">
        <title>The miniature genome of a carnivorous plant Genlisea aurea contains a low number of genes and short non-coding sequences.</title>
        <authorList>
            <person name="Leushkin E.V."/>
            <person name="Sutormin R.A."/>
            <person name="Nabieva E.R."/>
            <person name="Penin A.A."/>
            <person name="Kondrashov A.S."/>
            <person name="Logacheva M.D."/>
        </authorList>
    </citation>
    <scope>NUCLEOTIDE SEQUENCE [LARGE SCALE GENOMIC DNA]</scope>
</reference>
<proteinExistence type="predicted"/>
<organism evidence="2 3">
    <name type="scientific">Genlisea aurea</name>
    <dbReference type="NCBI Taxonomy" id="192259"/>
    <lineage>
        <taxon>Eukaryota</taxon>
        <taxon>Viridiplantae</taxon>
        <taxon>Streptophyta</taxon>
        <taxon>Embryophyta</taxon>
        <taxon>Tracheophyta</taxon>
        <taxon>Spermatophyta</taxon>
        <taxon>Magnoliopsida</taxon>
        <taxon>eudicotyledons</taxon>
        <taxon>Gunneridae</taxon>
        <taxon>Pentapetalae</taxon>
        <taxon>asterids</taxon>
        <taxon>lamiids</taxon>
        <taxon>Lamiales</taxon>
        <taxon>Lentibulariaceae</taxon>
        <taxon>Genlisea</taxon>
    </lineage>
</organism>
<keyword evidence="3" id="KW-1185">Reference proteome</keyword>
<gene>
    <name evidence="2" type="ORF">M569_09782</name>
</gene>
<evidence type="ECO:0008006" key="4">
    <source>
        <dbReference type="Google" id="ProtNLM"/>
    </source>
</evidence>
<name>S8DPK6_9LAMI</name>
<feature type="compositionally biased region" description="Acidic residues" evidence="1">
    <location>
        <begin position="227"/>
        <end position="239"/>
    </location>
</feature>
<dbReference type="EMBL" id="AUSU01004486">
    <property type="protein sequence ID" value="EPS64998.1"/>
    <property type="molecule type" value="Genomic_DNA"/>
</dbReference>
<sequence>MTAAQQQQQLLHELLREDQEPFHLTEYIADRRSQFKESSKDLPVKPCAQGVRRNASFCRNACFQTSAESPSIDPPPSRDPNGGILLRVPSSTAALLHEAAARIQKRSDRNAGVLGSILKKLRNHRRRNRKQIEEPSRASTSGKDTAGDFLDGGQRYCISPFTFSFIKSPSFSIGATPEFQSPAASPAHQEENCKYKAETEEDEKDQSSPVSILEPPFHDDDDCRLPEEDEEGEQEEEPIENISYENLEKAKQKLLYRIRRFEKLAALHPVELDQVFLSRQKRKSAIGKTDFAEVEMMVGLELNKGGGGGEAEEEVEEITREIEVGITGLLLEELFTNSI</sequence>
<protein>
    <recommendedName>
        <fullName evidence="4">DUF4378 domain-containing protein</fullName>
    </recommendedName>
</protein>
<feature type="region of interest" description="Disordered" evidence="1">
    <location>
        <begin position="114"/>
        <end position="149"/>
    </location>
</feature>
<dbReference type="PANTHER" id="PTHR33623">
    <property type="entry name" value="OS04G0572500 PROTEIN"/>
    <property type="match status" value="1"/>
</dbReference>
<dbReference type="Proteomes" id="UP000015453">
    <property type="component" value="Unassembled WGS sequence"/>
</dbReference>
<feature type="region of interest" description="Disordered" evidence="1">
    <location>
        <begin position="177"/>
        <end position="240"/>
    </location>
</feature>
<evidence type="ECO:0000313" key="2">
    <source>
        <dbReference type="EMBL" id="EPS64998.1"/>
    </source>
</evidence>
<feature type="compositionally biased region" description="Basic residues" evidence="1">
    <location>
        <begin position="119"/>
        <end position="129"/>
    </location>
</feature>
<feature type="compositionally biased region" description="Basic and acidic residues" evidence="1">
    <location>
        <begin position="216"/>
        <end position="226"/>
    </location>
</feature>
<evidence type="ECO:0000313" key="3">
    <source>
        <dbReference type="Proteomes" id="UP000015453"/>
    </source>
</evidence>
<dbReference type="AlphaFoldDB" id="S8DPK6"/>
<feature type="compositionally biased region" description="Basic and acidic residues" evidence="1">
    <location>
        <begin position="188"/>
        <end position="198"/>
    </location>
</feature>